<keyword evidence="2" id="KW-1185">Reference proteome</keyword>
<sequence length="419" mass="45785">MQDLDEQAVELVRQIHSTNRKAVFYVAGGGVQVLTWLLSVPGASKTVLEARIPYGGGKSMAEILGKEPETYASTLTAVEMARAAYRQAAHLSEFGVPILGVSCTCALATDRVKKGDHKVYVSIHDGHRTKAWRIHLAKGTRTRLQEDVVASRLVLRSLAEGCGLDEGAHSLGLGLQEEQHSSSTQNGNLQSRESMDGVTPQYEQLQETVQSIEEPLQDLLDGRVRSVEYSGGQVITDAPRRGRVYLPGSFNPLHEGHKGLLSAALKTKGLAETDGCFELSVGNPDKGQLPLDEIKRRVSQFVEQGLPLVVTQAPLFTVKSKLFAKSTFVIGYDTAIRLIMPKYYGSEAKMLLELAAMRYRGCNLIVAGRIDEDRTFRTMSDVTLPDGLDTLGLFDSIPERLFRSDISSTELRNKGAGLA</sequence>
<proteinExistence type="predicted"/>
<name>A0ABP1FXZ1_9CHLO</name>
<organism evidence="1 2">
    <name type="scientific">Coccomyxa viridis</name>
    <dbReference type="NCBI Taxonomy" id="1274662"/>
    <lineage>
        <taxon>Eukaryota</taxon>
        <taxon>Viridiplantae</taxon>
        <taxon>Chlorophyta</taxon>
        <taxon>core chlorophytes</taxon>
        <taxon>Trebouxiophyceae</taxon>
        <taxon>Trebouxiophyceae incertae sedis</taxon>
        <taxon>Coccomyxaceae</taxon>
        <taxon>Coccomyxa</taxon>
    </lineage>
</organism>
<comment type="caution">
    <text evidence="1">The sequence shown here is derived from an EMBL/GenBank/DDBJ whole genome shotgun (WGS) entry which is preliminary data.</text>
</comment>
<dbReference type="InterPro" id="IPR014729">
    <property type="entry name" value="Rossmann-like_a/b/a_fold"/>
</dbReference>
<gene>
    <name evidence="1" type="primary">g6451</name>
    <name evidence="1" type="ORF">VP750_LOCUS5523</name>
</gene>
<accession>A0ABP1FXZ1</accession>
<dbReference type="PANTHER" id="PTHR31285">
    <property type="entry name" value="NICOTINAMIDE MONONUCLEOTIDE ADENYLYLTRANSFERASE"/>
    <property type="match status" value="1"/>
</dbReference>
<evidence type="ECO:0000313" key="2">
    <source>
        <dbReference type="Proteomes" id="UP001497392"/>
    </source>
</evidence>
<dbReference type="PANTHER" id="PTHR31285:SF0">
    <property type="entry name" value="NICOTINAMIDE MONONUCLEOTIDE ADENYLYLTRANSFERASE"/>
    <property type="match status" value="1"/>
</dbReference>
<dbReference type="Proteomes" id="UP001497392">
    <property type="component" value="Unassembled WGS sequence"/>
</dbReference>
<evidence type="ECO:0000313" key="1">
    <source>
        <dbReference type="EMBL" id="CAL5223864.1"/>
    </source>
</evidence>
<dbReference type="EMBL" id="CAXHTA020000009">
    <property type="protein sequence ID" value="CAL5223864.1"/>
    <property type="molecule type" value="Genomic_DNA"/>
</dbReference>
<protein>
    <submittedName>
        <fullName evidence="1">G6451 protein</fullName>
    </submittedName>
</protein>
<dbReference type="SUPFAM" id="SSF52374">
    <property type="entry name" value="Nucleotidylyl transferase"/>
    <property type="match status" value="1"/>
</dbReference>
<dbReference type="Gene3D" id="3.90.950.20">
    <property type="entry name" value="CinA-like"/>
    <property type="match status" value="1"/>
</dbReference>
<reference evidence="1 2" key="1">
    <citation type="submission" date="2024-06" db="EMBL/GenBank/DDBJ databases">
        <authorList>
            <person name="Kraege A."/>
            <person name="Thomma B."/>
        </authorList>
    </citation>
    <scope>NUCLEOTIDE SEQUENCE [LARGE SCALE GENOMIC DNA]</scope>
</reference>
<dbReference type="InterPro" id="IPR036653">
    <property type="entry name" value="CinA-like_C"/>
</dbReference>
<dbReference type="Gene3D" id="3.40.50.620">
    <property type="entry name" value="HUPs"/>
    <property type="match status" value="1"/>
</dbReference>